<feature type="compositionally biased region" description="Basic residues" evidence="1">
    <location>
        <begin position="330"/>
        <end position="344"/>
    </location>
</feature>
<keyword evidence="3" id="KW-1185">Reference proteome</keyword>
<feature type="region of interest" description="Disordered" evidence="1">
    <location>
        <begin position="296"/>
        <end position="406"/>
    </location>
</feature>
<dbReference type="EMBL" id="JBBWRZ010000001">
    <property type="protein sequence ID" value="KAK8246856.1"/>
    <property type="molecule type" value="Genomic_DNA"/>
</dbReference>
<evidence type="ECO:0000313" key="2">
    <source>
        <dbReference type="EMBL" id="KAK8246856.1"/>
    </source>
</evidence>
<feature type="compositionally biased region" description="Basic and acidic residues" evidence="1">
    <location>
        <begin position="296"/>
        <end position="318"/>
    </location>
</feature>
<dbReference type="Proteomes" id="UP001492380">
    <property type="component" value="Unassembled WGS sequence"/>
</dbReference>
<name>A0ABR1Z371_9PEZI</name>
<evidence type="ECO:0000313" key="3">
    <source>
        <dbReference type="Proteomes" id="UP001492380"/>
    </source>
</evidence>
<gene>
    <name evidence="2" type="ORF">HDK90DRAFT_23141</name>
</gene>
<proteinExistence type="predicted"/>
<accession>A0ABR1Z371</accession>
<comment type="caution">
    <text evidence="2">The sequence shown here is derived from an EMBL/GenBank/DDBJ whole genome shotgun (WGS) entry which is preliminary data.</text>
</comment>
<feature type="compositionally biased region" description="Basic residues" evidence="1">
    <location>
        <begin position="391"/>
        <end position="405"/>
    </location>
</feature>
<organism evidence="2 3">
    <name type="scientific">Phyllosticta capitalensis</name>
    <dbReference type="NCBI Taxonomy" id="121624"/>
    <lineage>
        <taxon>Eukaryota</taxon>
        <taxon>Fungi</taxon>
        <taxon>Dikarya</taxon>
        <taxon>Ascomycota</taxon>
        <taxon>Pezizomycotina</taxon>
        <taxon>Dothideomycetes</taxon>
        <taxon>Dothideomycetes incertae sedis</taxon>
        <taxon>Botryosphaeriales</taxon>
        <taxon>Phyllostictaceae</taxon>
        <taxon>Phyllosticta</taxon>
    </lineage>
</organism>
<reference evidence="2 3" key="1">
    <citation type="submission" date="2024-04" db="EMBL/GenBank/DDBJ databases">
        <title>Phyllosticta paracitricarpa is synonymous to the EU quarantine fungus P. citricarpa based on phylogenomic analyses.</title>
        <authorList>
            <consortium name="Lawrence Berkeley National Laboratory"/>
            <person name="Van Ingen-Buijs V.A."/>
            <person name="Van Westerhoven A.C."/>
            <person name="Haridas S."/>
            <person name="Skiadas P."/>
            <person name="Martin F."/>
            <person name="Groenewald J.Z."/>
            <person name="Crous P.W."/>
            <person name="Seidl M.F."/>
        </authorList>
    </citation>
    <scope>NUCLEOTIDE SEQUENCE [LARGE SCALE GENOMIC DNA]</scope>
    <source>
        <strain evidence="2 3">CBS 123374</strain>
    </source>
</reference>
<evidence type="ECO:0000256" key="1">
    <source>
        <dbReference type="SAM" id="MobiDB-lite"/>
    </source>
</evidence>
<sequence>MDYHSVSEMSSVSGPANFGFSRRASSLPNLFGSIGSQSPTFIAQNMPSANQNPSSLIFKLCCNSGEPFAVSTNHHIRMAEQYCSSSPFASLDPINNPSTTIIASGNPTANRYAQIPTIQLAHGPPSGAIPSEILSPRLENYISCGKKGLVRITIPGGLAGLFTQFINHQPSYQGNHSHKLASLDVNTRRSVLSSAIPMDRGQRLDCILDWIKRVHHQAGVEPPLLPPLDMFEWDTPPASAGRIPLPGTQTDVEMLSTATAAVTLDKNNVVDATPDVSARPQSATLSEWEEARAQAKASERASRYERREMRKAVSEEQKASISNKVSNGRVGKKQKRNKRHRKNRLTNAERLAGLAGHHGEAGASTNDVDMDGAASEEQKASISNKVSNGRVGKKQKRNKRHRKNRLTNAERLAGLAGHDADVVASTNDVDMDGGASNDEGPGKAGHRLLHADDDMLCNRMQDLEMAE</sequence>
<protein>
    <submittedName>
        <fullName evidence="2">Uncharacterized protein</fullName>
    </submittedName>
</protein>